<protein>
    <submittedName>
        <fullName evidence="1">Uncharacterized protein</fullName>
    </submittedName>
</protein>
<dbReference type="EMBL" id="BK015820">
    <property type="protein sequence ID" value="DAE26550.1"/>
    <property type="molecule type" value="Genomic_DNA"/>
</dbReference>
<accession>A0A8S5R534</accession>
<reference evidence="1" key="1">
    <citation type="journal article" date="2021" name="Proc. Natl. Acad. Sci. U.S.A.">
        <title>A Catalog of Tens of Thousands of Viruses from Human Metagenomes Reveals Hidden Associations with Chronic Diseases.</title>
        <authorList>
            <person name="Tisza M.J."/>
            <person name="Buck C.B."/>
        </authorList>
    </citation>
    <scope>NUCLEOTIDE SEQUENCE</scope>
    <source>
        <strain evidence="1">CtaOv25</strain>
    </source>
</reference>
<name>A0A8S5R534_9CAUD</name>
<proteinExistence type="predicted"/>
<sequence length="288" mass="32117">MNTVTLEAYNDILGSINEIMESCTDAEKKCMLEAVASINMAKLEAISVKTESAEELFDDDDITSEEYREYRDYLESERVDAAAVATPYMVEAALSISNALANSEVRAYESSKGKAVMSTKPNTEINHREISFIHSRLKHYAKAKNIPCPSKIHLKKMEDGVYEGFFKNDSVMTITTKGKTPKFSSMDSRFNKPIYIGYVAATLGIMSPQALSVMKSAKAEFEKLQVSSERAIKEYVDEVLVETGDVTLIKENLETAISEGVTSHFAAQFVTKIADAEEIRMFSEEMKI</sequence>
<evidence type="ECO:0000313" key="1">
    <source>
        <dbReference type="EMBL" id="DAE26550.1"/>
    </source>
</evidence>
<organism evidence="1">
    <name type="scientific">Myoviridae sp. ctaOv25</name>
    <dbReference type="NCBI Taxonomy" id="2827290"/>
    <lineage>
        <taxon>Viruses</taxon>
        <taxon>Duplodnaviria</taxon>
        <taxon>Heunggongvirae</taxon>
        <taxon>Uroviricota</taxon>
        <taxon>Caudoviricetes</taxon>
    </lineage>
</organism>